<keyword evidence="2" id="KW-1185">Reference proteome</keyword>
<accession>H1FX73</accession>
<name>H1FX73_SULGG</name>
<evidence type="ECO:0000313" key="1">
    <source>
        <dbReference type="EMBL" id="EHP29383.1"/>
    </source>
</evidence>
<dbReference type="Proteomes" id="UP000006431">
    <property type="component" value="Unassembled WGS sequence"/>
</dbReference>
<dbReference type="HOGENOM" id="CLU_1676948_0_0_7"/>
<sequence>MKNNELNQLYKMFEELSEESKKNIILLPRFKFNHRDLRLDYISKSDYIFLSNILDNYTSTIKEKEKSDKEQIDLLSLKDEISSQIKELATSINVSNKKLITGKDFEDIYSIPEKKQGILRGKMKDPLPHIQTASRGNVLYDTKIVDKWLENYKKNTL</sequence>
<dbReference type="RefSeq" id="WP_008340744.1">
    <property type="nucleotide sequence ID" value="NZ_AFRZ01000001.1"/>
</dbReference>
<gene>
    <name evidence="1" type="ORF">SMGD1_0856</name>
</gene>
<evidence type="ECO:0000313" key="2">
    <source>
        <dbReference type="Proteomes" id="UP000006431"/>
    </source>
</evidence>
<organism evidence="1 2">
    <name type="scientific">Sulfurimonas gotlandica (strain DSM 19862 / JCM 16533 / GD1)</name>
    <dbReference type="NCBI Taxonomy" id="929558"/>
    <lineage>
        <taxon>Bacteria</taxon>
        <taxon>Pseudomonadati</taxon>
        <taxon>Campylobacterota</taxon>
        <taxon>Epsilonproteobacteria</taxon>
        <taxon>Campylobacterales</taxon>
        <taxon>Sulfurimonadaceae</taxon>
        <taxon>Sulfurimonas</taxon>
    </lineage>
</organism>
<comment type="caution">
    <text evidence="1">The sequence shown here is derived from an EMBL/GenBank/DDBJ whole genome shotgun (WGS) entry which is preliminary data.</text>
</comment>
<dbReference type="PATRIC" id="fig|929558.5.peg.855"/>
<dbReference type="AlphaFoldDB" id="H1FX73"/>
<reference evidence="1 2" key="1">
    <citation type="journal article" date="2012" name="Proc. Natl. Acad. Sci. U.S.A.">
        <title>Genome and physiology of a model Epsilonproteobacterium responsible for sulfide detoxification in marine oxygen depletion zones.</title>
        <authorList>
            <person name="Grote J."/>
            <person name="Schott T."/>
            <person name="Bruckner C.G."/>
            <person name="Glockner F.O."/>
            <person name="Jost G."/>
            <person name="Teeling H."/>
            <person name="Labrenz M."/>
            <person name="Jurgens K."/>
        </authorList>
    </citation>
    <scope>NUCLEOTIDE SEQUENCE [LARGE SCALE GENOMIC DNA]</scope>
    <source>
        <strain evidence="1 2">GD1</strain>
    </source>
</reference>
<dbReference type="EMBL" id="AFRZ01000001">
    <property type="protein sequence ID" value="EHP29383.1"/>
    <property type="molecule type" value="Genomic_DNA"/>
</dbReference>
<proteinExistence type="predicted"/>
<dbReference type="STRING" id="929558.SMGD1_0856"/>
<protein>
    <submittedName>
        <fullName evidence="1">Uncharacterized protein</fullName>
    </submittedName>
</protein>